<dbReference type="EMBL" id="JBHSQW010000001">
    <property type="protein sequence ID" value="MFC5992621.1"/>
    <property type="molecule type" value="Genomic_DNA"/>
</dbReference>
<comment type="similarity">
    <text evidence="1 2">Belongs to the enoyl-CoA hydratase/isomerase family.</text>
</comment>
<dbReference type="GO" id="GO:0004300">
    <property type="term" value="F:enoyl-CoA hydratase activity"/>
    <property type="evidence" value="ECO:0007669"/>
    <property type="project" value="UniProtKB-EC"/>
</dbReference>
<evidence type="ECO:0000313" key="4">
    <source>
        <dbReference type="Proteomes" id="UP001596302"/>
    </source>
</evidence>
<organism evidence="3 4">
    <name type="scientific">Pseudonocardia hispaniensis</name>
    <dbReference type="NCBI Taxonomy" id="904933"/>
    <lineage>
        <taxon>Bacteria</taxon>
        <taxon>Bacillati</taxon>
        <taxon>Actinomycetota</taxon>
        <taxon>Actinomycetes</taxon>
        <taxon>Pseudonocardiales</taxon>
        <taxon>Pseudonocardiaceae</taxon>
        <taxon>Pseudonocardia</taxon>
    </lineage>
</organism>
<gene>
    <name evidence="3" type="ORF">ACFQE5_00155</name>
</gene>
<keyword evidence="3" id="KW-0456">Lyase</keyword>
<dbReference type="InterPro" id="IPR001753">
    <property type="entry name" value="Enoyl-CoA_hydra/iso"/>
</dbReference>
<dbReference type="InterPro" id="IPR018376">
    <property type="entry name" value="Enoyl-CoA_hyd/isom_CS"/>
</dbReference>
<dbReference type="Pfam" id="PF00378">
    <property type="entry name" value="ECH_1"/>
    <property type="match status" value="1"/>
</dbReference>
<dbReference type="RefSeq" id="WP_379581367.1">
    <property type="nucleotide sequence ID" value="NZ_JBHSQW010000001.1"/>
</dbReference>
<reference evidence="4" key="1">
    <citation type="journal article" date="2019" name="Int. J. Syst. Evol. Microbiol.">
        <title>The Global Catalogue of Microorganisms (GCM) 10K type strain sequencing project: providing services to taxonomists for standard genome sequencing and annotation.</title>
        <authorList>
            <consortium name="The Broad Institute Genomics Platform"/>
            <consortium name="The Broad Institute Genome Sequencing Center for Infectious Disease"/>
            <person name="Wu L."/>
            <person name="Ma J."/>
        </authorList>
    </citation>
    <scope>NUCLEOTIDE SEQUENCE [LARGE SCALE GENOMIC DNA]</scope>
    <source>
        <strain evidence="4">CCM 8391</strain>
    </source>
</reference>
<dbReference type="EC" id="4.2.1.17" evidence="3"/>
<evidence type="ECO:0000256" key="2">
    <source>
        <dbReference type="RuleBase" id="RU003707"/>
    </source>
</evidence>
<dbReference type="SUPFAM" id="SSF52096">
    <property type="entry name" value="ClpP/crotonase"/>
    <property type="match status" value="1"/>
</dbReference>
<dbReference type="PROSITE" id="PS00166">
    <property type="entry name" value="ENOYL_COA_HYDRATASE"/>
    <property type="match status" value="1"/>
</dbReference>
<dbReference type="InterPro" id="IPR029045">
    <property type="entry name" value="ClpP/crotonase-like_dom_sf"/>
</dbReference>
<keyword evidence="4" id="KW-1185">Reference proteome</keyword>
<accession>A0ABW1IVV7</accession>
<dbReference type="PANTHER" id="PTHR43802">
    <property type="entry name" value="ENOYL-COA HYDRATASE"/>
    <property type="match status" value="1"/>
</dbReference>
<dbReference type="CDD" id="cd06558">
    <property type="entry name" value="crotonase-like"/>
    <property type="match status" value="1"/>
</dbReference>
<comment type="caution">
    <text evidence="3">The sequence shown here is derived from an EMBL/GenBank/DDBJ whole genome shotgun (WGS) entry which is preliminary data.</text>
</comment>
<proteinExistence type="inferred from homology"/>
<name>A0ABW1IVV7_9PSEU</name>
<sequence>MSAEVHTEISDGVALVTLSNPQRRNAMDLELSAMLVAALQAAATDDGVGAVVLTGEPPAFCAGGDLSELQNAGPAELKSVYAGFLEVANFPLPTIAAVNGPAVGAGLNLALACDIRLAGPSARFDTRFMQLGLHPGGGYTWMIDRVLGPQGAAAMTLFCDVLDAAEAERVGLVWRAFADDEALRTGALTLAARAAAAPRDLIMATKASMRITAAMSAHADATELEVRAQAASVRSAAFQERVAELQKQISRR</sequence>
<dbReference type="Proteomes" id="UP001596302">
    <property type="component" value="Unassembled WGS sequence"/>
</dbReference>
<protein>
    <submittedName>
        <fullName evidence="3">Enoyl-CoA hydratase</fullName>
        <ecNumber evidence="3">4.2.1.17</ecNumber>
    </submittedName>
</protein>
<evidence type="ECO:0000313" key="3">
    <source>
        <dbReference type="EMBL" id="MFC5992621.1"/>
    </source>
</evidence>
<dbReference type="Gene3D" id="3.90.226.10">
    <property type="entry name" value="2-enoyl-CoA Hydratase, Chain A, domain 1"/>
    <property type="match status" value="1"/>
</dbReference>
<dbReference type="NCBIfam" id="NF004525">
    <property type="entry name" value="PRK05870.1"/>
    <property type="match status" value="1"/>
</dbReference>
<evidence type="ECO:0000256" key="1">
    <source>
        <dbReference type="ARBA" id="ARBA00005254"/>
    </source>
</evidence>
<dbReference type="PANTHER" id="PTHR43802:SF1">
    <property type="entry name" value="IP11341P-RELATED"/>
    <property type="match status" value="1"/>
</dbReference>